<evidence type="ECO:0000313" key="1">
    <source>
        <dbReference type="EMBL" id="SUB24664.1"/>
    </source>
</evidence>
<proteinExistence type="predicted"/>
<reference evidence="1 2" key="1">
    <citation type="submission" date="2018-06" db="EMBL/GenBank/DDBJ databases">
        <authorList>
            <consortium name="Pathogen Informatics"/>
            <person name="Doyle S."/>
        </authorList>
    </citation>
    <scope>NUCLEOTIDE SEQUENCE [LARGE SCALE GENOMIC DNA]</scope>
    <source>
        <strain evidence="2">NCTC 11297</strain>
    </source>
</reference>
<dbReference type="AlphaFoldDB" id="A0A379ASW9"/>
<dbReference type="GeneID" id="300134322"/>
<name>A0A379ASW9_AVIAV</name>
<gene>
    <name evidence="1" type="ORF">NCTC11297_01716</name>
</gene>
<dbReference type="RefSeq" id="WP_172459078.1">
    <property type="nucleotide sequence ID" value="NZ_JBMMEH010000005.1"/>
</dbReference>
<keyword evidence="2" id="KW-1185">Reference proteome</keyword>
<evidence type="ECO:0000313" key="2">
    <source>
        <dbReference type="Proteomes" id="UP000255098"/>
    </source>
</evidence>
<accession>A0A379ASW9</accession>
<dbReference type="EMBL" id="UGSP01000001">
    <property type="protein sequence ID" value="SUB24664.1"/>
    <property type="molecule type" value="Genomic_DNA"/>
</dbReference>
<organism evidence="1 2">
    <name type="scientific">Avibacterium avium</name>
    <name type="common">Pasteurella avium</name>
    <dbReference type="NCBI Taxonomy" id="751"/>
    <lineage>
        <taxon>Bacteria</taxon>
        <taxon>Pseudomonadati</taxon>
        <taxon>Pseudomonadota</taxon>
        <taxon>Gammaproteobacteria</taxon>
        <taxon>Pasteurellales</taxon>
        <taxon>Pasteurellaceae</taxon>
        <taxon>Avibacterium</taxon>
    </lineage>
</organism>
<sequence>MFKKEQGYDEYVIEQVNIALKEVQDGKLVSLEQCFENAEKELYQALAEVKDNAVYA</sequence>
<protein>
    <submittedName>
        <fullName evidence="1">Uncharacterized protein</fullName>
    </submittedName>
</protein>
<dbReference type="Proteomes" id="UP000255098">
    <property type="component" value="Unassembled WGS sequence"/>
</dbReference>